<dbReference type="EMBL" id="FPBV01000010">
    <property type="protein sequence ID" value="SFU84466.1"/>
    <property type="molecule type" value="Genomic_DNA"/>
</dbReference>
<dbReference type="GO" id="GO:0008818">
    <property type="term" value="F:cobalamin 5'-phosphate synthase activity"/>
    <property type="evidence" value="ECO:0007669"/>
    <property type="project" value="UniProtKB-UniRule"/>
</dbReference>
<comment type="catalytic activity">
    <reaction evidence="17 19">
        <text>alpha-ribazole + adenosylcob(III)inamide-GDP = adenosylcob(III)alamin + GMP + H(+)</text>
        <dbReference type="Rhea" id="RHEA:16049"/>
        <dbReference type="ChEBI" id="CHEBI:10329"/>
        <dbReference type="ChEBI" id="CHEBI:15378"/>
        <dbReference type="ChEBI" id="CHEBI:18408"/>
        <dbReference type="ChEBI" id="CHEBI:58115"/>
        <dbReference type="ChEBI" id="CHEBI:60487"/>
        <dbReference type="EC" id="2.7.8.26"/>
    </reaction>
</comment>
<evidence type="ECO:0000256" key="2">
    <source>
        <dbReference type="ARBA" id="ARBA00004651"/>
    </source>
</evidence>
<keyword evidence="21" id="KW-1185">Reference proteome</keyword>
<accession>A0A1I7JH29</accession>
<dbReference type="GO" id="GO:0005886">
    <property type="term" value="C:plasma membrane"/>
    <property type="evidence" value="ECO:0007669"/>
    <property type="project" value="UniProtKB-SubCell"/>
</dbReference>
<feature type="transmembrane region" description="Helical" evidence="19">
    <location>
        <begin position="175"/>
        <end position="193"/>
    </location>
</feature>
<evidence type="ECO:0000313" key="20">
    <source>
        <dbReference type="EMBL" id="SFU84466.1"/>
    </source>
</evidence>
<comment type="cofactor">
    <cofactor evidence="1 19">
        <name>Mg(2+)</name>
        <dbReference type="ChEBI" id="CHEBI:18420"/>
    </cofactor>
</comment>
<evidence type="ECO:0000256" key="5">
    <source>
        <dbReference type="ARBA" id="ARBA00013200"/>
    </source>
</evidence>
<dbReference type="GO" id="GO:0009236">
    <property type="term" value="P:cobalamin biosynthetic process"/>
    <property type="evidence" value="ECO:0007669"/>
    <property type="project" value="UniProtKB-UniRule"/>
</dbReference>
<evidence type="ECO:0000256" key="4">
    <source>
        <dbReference type="ARBA" id="ARBA00010561"/>
    </source>
</evidence>
<keyword evidence="13 19" id="KW-0472">Membrane</keyword>
<dbReference type="PANTHER" id="PTHR34148:SF1">
    <property type="entry name" value="ADENOSYLCOBINAMIDE-GDP RIBAZOLETRANSFERASE"/>
    <property type="match status" value="1"/>
</dbReference>
<evidence type="ECO:0000256" key="15">
    <source>
        <dbReference type="ARBA" id="ARBA00032605"/>
    </source>
</evidence>
<evidence type="ECO:0000256" key="14">
    <source>
        <dbReference type="ARBA" id="ARBA00025228"/>
    </source>
</evidence>
<evidence type="ECO:0000256" key="12">
    <source>
        <dbReference type="ARBA" id="ARBA00022989"/>
    </source>
</evidence>
<dbReference type="EC" id="2.7.8.26" evidence="5 19"/>
<dbReference type="STRING" id="392015.SAMN05421543_11019"/>
<feature type="transmembrane region" description="Helical" evidence="19">
    <location>
        <begin position="199"/>
        <end position="217"/>
    </location>
</feature>
<comment type="subcellular location">
    <subcellularLocation>
        <location evidence="2 19">Cell membrane</location>
        <topology evidence="2 19">Multi-pass membrane protein</topology>
    </subcellularLocation>
</comment>
<comment type="pathway">
    <text evidence="3 19">Cofactor biosynthesis; adenosylcobalamin biosynthesis; adenosylcobalamin from cob(II)yrinate a,c-diamide: step 7/7.</text>
</comment>
<dbReference type="GO" id="GO:0051073">
    <property type="term" value="F:adenosylcobinamide-GDP ribazoletransferase activity"/>
    <property type="evidence" value="ECO:0007669"/>
    <property type="project" value="UniProtKB-UniRule"/>
</dbReference>
<dbReference type="HAMAP" id="MF_00719">
    <property type="entry name" value="CobS"/>
    <property type="match status" value="1"/>
</dbReference>
<evidence type="ECO:0000256" key="3">
    <source>
        <dbReference type="ARBA" id="ARBA00004663"/>
    </source>
</evidence>
<comment type="function">
    <text evidence="14 19">Joins adenosylcobinamide-GDP and alpha-ribazole to generate adenosylcobalamin (Ado-cobalamin). Also synthesizes adenosylcobalamin 5'-phosphate from adenosylcobinamide-GDP and alpha-ribazole 5'-phosphate.</text>
</comment>
<dbReference type="OrthoDB" id="9794626at2"/>
<keyword evidence="8 19" id="KW-0169">Cobalamin biosynthesis</keyword>
<evidence type="ECO:0000256" key="8">
    <source>
        <dbReference type="ARBA" id="ARBA00022573"/>
    </source>
</evidence>
<keyword evidence="10 19" id="KW-0812">Transmembrane</keyword>
<evidence type="ECO:0000256" key="9">
    <source>
        <dbReference type="ARBA" id="ARBA00022679"/>
    </source>
</evidence>
<evidence type="ECO:0000256" key="7">
    <source>
        <dbReference type="ARBA" id="ARBA00022475"/>
    </source>
</evidence>
<keyword evidence="11 19" id="KW-0460">Magnesium</keyword>
<evidence type="ECO:0000256" key="6">
    <source>
        <dbReference type="ARBA" id="ARBA00015850"/>
    </source>
</evidence>
<name>A0A1I7JH29_9BACL</name>
<dbReference type="NCBIfam" id="TIGR00317">
    <property type="entry name" value="cobS"/>
    <property type="match status" value="1"/>
</dbReference>
<dbReference type="InterPro" id="IPR003805">
    <property type="entry name" value="CobS"/>
</dbReference>
<reference evidence="21" key="1">
    <citation type="submission" date="2016-10" db="EMBL/GenBank/DDBJ databases">
        <authorList>
            <person name="Varghese N."/>
        </authorList>
    </citation>
    <scope>NUCLEOTIDE SEQUENCE [LARGE SCALE GENOMIC DNA]</scope>
    <source>
        <strain evidence="21">DSM 17980</strain>
    </source>
</reference>
<evidence type="ECO:0000256" key="10">
    <source>
        <dbReference type="ARBA" id="ARBA00022692"/>
    </source>
</evidence>
<feature type="transmembrane region" description="Helical" evidence="19">
    <location>
        <begin position="109"/>
        <end position="130"/>
    </location>
</feature>
<evidence type="ECO:0000256" key="13">
    <source>
        <dbReference type="ARBA" id="ARBA00023136"/>
    </source>
</evidence>
<dbReference type="Proteomes" id="UP000183508">
    <property type="component" value="Unassembled WGS sequence"/>
</dbReference>
<comment type="catalytic activity">
    <reaction evidence="18 19">
        <text>alpha-ribazole 5'-phosphate + adenosylcob(III)inamide-GDP = adenosylcob(III)alamin 5'-phosphate + GMP + H(+)</text>
        <dbReference type="Rhea" id="RHEA:23560"/>
        <dbReference type="ChEBI" id="CHEBI:15378"/>
        <dbReference type="ChEBI" id="CHEBI:57918"/>
        <dbReference type="ChEBI" id="CHEBI:58115"/>
        <dbReference type="ChEBI" id="CHEBI:60487"/>
        <dbReference type="ChEBI" id="CHEBI:60493"/>
        <dbReference type="EC" id="2.7.8.26"/>
    </reaction>
</comment>
<dbReference type="PANTHER" id="PTHR34148">
    <property type="entry name" value="ADENOSYLCOBINAMIDE-GDP RIBAZOLETRANSFERASE"/>
    <property type="match status" value="1"/>
</dbReference>
<keyword evidence="12 19" id="KW-1133">Transmembrane helix</keyword>
<proteinExistence type="inferred from homology"/>
<dbReference type="Pfam" id="PF02654">
    <property type="entry name" value="CobS"/>
    <property type="match status" value="1"/>
</dbReference>
<organism evidence="20 21">
    <name type="scientific">Alicyclobacillus macrosporangiidus</name>
    <dbReference type="NCBI Taxonomy" id="392015"/>
    <lineage>
        <taxon>Bacteria</taxon>
        <taxon>Bacillati</taxon>
        <taxon>Bacillota</taxon>
        <taxon>Bacilli</taxon>
        <taxon>Bacillales</taxon>
        <taxon>Alicyclobacillaceae</taxon>
        <taxon>Alicyclobacillus</taxon>
    </lineage>
</organism>
<feature type="transmembrane region" description="Helical" evidence="19">
    <location>
        <begin position="136"/>
        <end position="155"/>
    </location>
</feature>
<dbReference type="AlphaFoldDB" id="A0A1I7JH29"/>
<dbReference type="UniPathway" id="UPA00148">
    <property type="reaction ID" value="UER00238"/>
</dbReference>
<evidence type="ECO:0000256" key="18">
    <source>
        <dbReference type="ARBA" id="ARBA00049504"/>
    </source>
</evidence>
<evidence type="ECO:0000256" key="19">
    <source>
        <dbReference type="HAMAP-Rule" id="MF_00719"/>
    </source>
</evidence>
<evidence type="ECO:0000256" key="16">
    <source>
        <dbReference type="ARBA" id="ARBA00032853"/>
    </source>
</evidence>
<keyword evidence="9 19" id="KW-0808">Transferase</keyword>
<gene>
    <name evidence="19" type="primary">cobS</name>
    <name evidence="20" type="ORF">SAMN05421543_11019</name>
</gene>
<feature type="transmembrane region" description="Helical" evidence="19">
    <location>
        <begin position="34"/>
        <end position="55"/>
    </location>
</feature>
<dbReference type="RefSeq" id="WP_074952374.1">
    <property type="nucleotide sequence ID" value="NZ_FPBV01000010.1"/>
</dbReference>
<evidence type="ECO:0000313" key="21">
    <source>
        <dbReference type="Proteomes" id="UP000183508"/>
    </source>
</evidence>
<sequence>MAPIRWFLLALQLTTIVPVPSIPRVTEQHIRQCVVFFPVIGIFLGLLLWMVQAALSPHMSRFPASVVSLSIYTLATGALHLDGLMDVADAIGSRRPREAALEIMKDSRVGAIGVMAGVLTMMGKLAAISSLSPHRWVPFVVVPMMSRLGMVWMMAIAPSARNHGLGALFAQKVPWWTVAVSTCIGTGVCLLVLPIRECVWVLFYSLVTVLLFTGWMVRRFGGTTGDTYGALNEGMEWIGWLLFVSFRD</sequence>
<evidence type="ECO:0000256" key="17">
    <source>
        <dbReference type="ARBA" id="ARBA00048623"/>
    </source>
</evidence>
<evidence type="ECO:0000256" key="11">
    <source>
        <dbReference type="ARBA" id="ARBA00022842"/>
    </source>
</evidence>
<protein>
    <recommendedName>
        <fullName evidence="6 19">Adenosylcobinamide-GDP ribazoletransferase</fullName>
        <ecNumber evidence="5 19">2.7.8.26</ecNumber>
    </recommendedName>
    <alternativeName>
        <fullName evidence="16 19">Cobalamin synthase</fullName>
    </alternativeName>
    <alternativeName>
        <fullName evidence="15 19">Cobalamin-5'-phosphate synthase</fullName>
    </alternativeName>
</protein>
<evidence type="ECO:0000256" key="1">
    <source>
        <dbReference type="ARBA" id="ARBA00001946"/>
    </source>
</evidence>
<keyword evidence="7 19" id="KW-1003">Cell membrane</keyword>
<comment type="similarity">
    <text evidence="4 19">Belongs to the CobS family.</text>
</comment>